<dbReference type="EMBL" id="FNPE01000017">
    <property type="protein sequence ID" value="SDZ29690.1"/>
    <property type="molecule type" value="Genomic_DNA"/>
</dbReference>
<dbReference type="AlphaFoldDB" id="A0A1H3RVN0"/>
<dbReference type="InterPro" id="IPR040086">
    <property type="entry name" value="MJ0683-like"/>
</dbReference>
<accession>A0A1H3RVN0</accession>
<organism evidence="5 6">
    <name type="scientific">Delftia lacustris</name>
    <dbReference type="NCBI Taxonomy" id="558537"/>
    <lineage>
        <taxon>Bacteria</taxon>
        <taxon>Pseudomonadati</taxon>
        <taxon>Pseudomonadota</taxon>
        <taxon>Betaproteobacteria</taxon>
        <taxon>Burkholderiales</taxon>
        <taxon>Comamonadaceae</taxon>
        <taxon>Delftia</taxon>
    </lineage>
</organism>
<keyword evidence="3" id="KW-0411">Iron-sulfur</keyword>
<name>A0A1H3RVN0_9BURK</name>
<dbReference type="InterPro" id="IPR006638">
    <property type="entry name" value="Elp3/MiaA/NifB-like_rSAM"/>
</dbReference>
<dbReference type="SFLD" id="SFLDS00029">
    <property type="entry name" value="Radical_SAM"/>
    <property type="match status" value="1"/>
</dbReference>
<dbReference type="CDD" id="cd01335">
    <property type="entry name" value="Radical_SAM"/>
    <property type="match status" value="1"/>
</dbReference>
<evidence type="ECO:0000313" key="6">
    <source>
        <dbReference type="Proteomes" id="UP000183417"/>
    </source>
</evidence>
<dbReference type="PROSITE" id="PS51918">
    <property type="entry name" value="RADICAL_SAM"/>
    <property type="match status" value="1"/>
</dbReference>
<dbReference type="Proteomes" id="UP000183417">
    <property type="component" value="Unassembled WGS sequence"/>
</dbReference>
<keyword evidence="2" id="KW-0408">Iron</keyword>
<dbReference type="Gene3D" id="3.80.30.30">
    <property type="match status" value="1"/>
</dbReference>
<dbReference type="SMART" id="SM00729">
    <property type="entry name" value="Elp3"/>
    <property type="match status" value="1"/>
</dbReference>
<keyword evidence="5" id="KW-0456">Lyase</keyword>
<dbReference type="GO" id="GO:0046872">
    <property type="term" value="F:metal ion binding"/>
    <property type="evidence" value="ECO:0007669"/>
    <property type="project" value="UniProtKB-KW"/>
</dbReference>
<dbReference type="SFLD" id="SFLDG01084">
    <property type="entry name" value="Uncharacterised_Radical_SAM_Su"/>
    <property type="match status" value="1"/>
</dbReference>
<dbReference type="PANTHER" id="PTHR43432:SF3">
    <property type="entry name" value="SLR0285 PROTEIN"/>
    <property type="match status" value="1"/>
</dbReference>
<feature type="domain" description="Radical SAM core" evidence="4">
    <location>
        <begin position="88"/>
        <end position="324"/>
    </location>
</feature>
<evidence type="ECO:0000259" key="4">
    <source>
        <dbReference type="PROSITE" id="PS51918"/>
    </source>
</evidence>
<keyword evidence="1" id="KW-0479">Metal-binding</keyword>
<dbReference type="SUPFAM" id="SSF102114">
    <property type="entry name" value="Radical SAM enzymes"/>
    <property type="match status" value="1"/>
</dbReference>
<dbReference type="Pfam" id="PF04055">
    <property type="entry name" value="Radical_SAM"/>
    <property type="match status" value="1"/>
</dbReference>
<reference evidence="5 6" key="1">
    <citation type="submission" date="2016-10" db="EMBL/GenBank/DDBJ databases">
        <authorList>
            <person name="de Groot N.N."/>
        </authorList>
    </citation>
    <scope>NUCLEOTIDE SEQUENCE [LARGE SCALE GENOMIC DNA]</scope>
    <source>
        <strain evidence="5 6">LMG 24775</strain>
    </source>
</reference>
<dbReference type="GO" id="GO:0051536">
    <property type="term" value="F:iron-sulfur cluster binding"/>
    <property type="evidence" value="ECO:0007669"/>
    <property type="project" value="UniProtKB-KW"/>
</dbReference>
<dbReference type="InterPro" id="IPR058240">
    <property type="entry name" value="rSAM_sf"/>
</dbReference>
<sequence length="389" mass="43879">MTVFLYSYFMLSSPPTPHHDTARVPLHAIKGRGAASQLAHRFTTDPREAFDDGWGSLEAPAEGEEAAPLRTELRWEQARSALSRHQSPDLPFHMGLNPYRGCEHGCIYCYARPTHSYLGWSPGLDFETRLIAKQNLPELLRAELSRASHVAEPVMLGSVTDCYQPIERELGLTRRLIEVLAEARHPFSIVTKGSGVERDLDLLAPLARQGLASVHITLTTLDADLARHLEPRAAAPHRRLRSIRALTEAGVPVGVSLAPQIPFINEDLEKVLEAAADAGARHAFYAVLRLPWEVAPLFEQWLQVHYPDRARRVMERVRDLHGIQGEQREAGRVYNAEFGQRMKGIGHWAELLRQRFALACRRHGLNREPLRLDCSLYHPSLLLPQRSLF</sequence>
<evidence type="ECO:0000256" key="2">
    <source>
        <dbReference type="ARBA" id="ARBA00023004"/>
    </source>
</evidence>
<dbReference type="GO" id="GO:0016829">
    <property type="term" value="F:lyase activity"/>
    <property type="evidence" value="ECO:0007669"/>
    <property type="project" value="UniProtKB-KW"/>
</dbReference>
<dbReference type="PANTHER" id="PTHR43432">
    <property type="entry name" value="SLR0285 PROTEIN"/>
    <property type="match status" value="1"/>
</dbReference>
<evidence type="ECO:0000313" key="5">
    <source>
        <dbReference type="EMBL" id="SDZ29690.1"/>
    </source>
</evidence>
<dbReference type="NCBIfam" id="NF033668">
    <property type="entry name" value="rSAM_PA0069"/>
    <property type="match status" value="1"/>
</dbReference>
<dbReference type="InterPro" id="IPR007197">
    <property type="entry name" value="rSAM"/>
</dbReference>
<evidence type="ECO:0000256" key="1">
    <source>
        <dbReference type="ARBA" id="ARBA00022723"/>
    </source>
</evidence>
<evidence type="ECO:0000256" key="3">
    <source>
        <dbReference type="ARBA" id="ARBA00023014"/>
    </source>
</evidence>
<protein>
    <submittedName>
        <fullName evidence="5">DNA repair photolyase</fullName>
    </submittedName>
</protein>
<gene>
    <name evidence="5" type="ORF">SAMN05421547_11713</name>
</gene>
<proteinExistence type="predicted"/>